<proteinExistence type="predicted"/>
<dbReference type="Proteomes" id="UP000003155">
    <property type="component" value="Unassembled WGS sequence"/>
</dbReference>
<reference evidence="1 2" key="1">
    <citation type="submission" date="2011-02" db="EMBL/GenBank/DDBJ databases">
        <authorList>
            <person name="Durkin A.S."/>
            <person name="Madupu R."/>
            <person name="Torralba M."/>
            <person name="Gillis M."/>
            <person name="Methe B."/>
            <person name="Sutton G."/>
            <person name="Nelson K.E."/>
        </authorList>
    </citation>
    <scope>NUCLEOTIDE SEQUENCE [LARGE SCALE GENOMIC DNA]</scope>
    <source>
        <strain evidence="1 2">CRIS 18C-A</strain>
    </source>
</reference>
<protein>
    <submittedName>
        <fullName evidence="1">Uncharacterized protein</fullName>
    </submittedName>
</protein>
<evidence type="ECO:0000313" key="2">
    <source>
        <dbReference type="Proteomes" id="UP000003155"/>
    </source>
</evidence>
<gene>
    <name evidence="1" type="ORF">HMPREF9303_1391</name>
</gene>
<keyword evidence="2" id="KW-1185">Reference proteome</keyword>
<dbReference type="AlphaFoldDB" id="F0H7H6"/>
<name>F0H7H6_9BACT</name>
<sequence>MSIDMVLFCNGQIRKRAMSDSVLSIDMTLSVNFNNIILQAANTYIL</sequence>
<accession>F0H7H6</accession>
<comment type="caution">
    <text evidence="1">The sequence shown here is derived from an EMBL/GenBank/DDBJ whole genome shotgun (WGS) entry which is preliminary data.</text>
</comment>
<evidence type="ECO:0000313" key="1">
    <source>
        <dbReference type="EMBL" id="EGC86215.1"/>
    </source>
</evidence>
<dbReference type="EMBL" id="AEXO01000069">
    <property type="protein sequence ID" value="EGC86215.1"/>
    <property type="molecule type" value="Genomic_DNA"/>
</dbReference>
<organism evidence="1 2">
    <name type="scientific">Prevotella denticola CRIS 18C-A</name>
    <dbReference type="NCBI Taxonomy" id="944557"/>
    <lineage>
        <taxon>Bacteria</taxon>
        <taxon>Pseudomonadati</taxon>
        <taxon>Bacteroidota</taxon>
        <taxon>Bacteroidia</taxon>
        <taxon>Bacteroidales</taxon>
        <taxon>Prevotellaceae</taxon>
        <taxon>Prevotella</taxon>
    </lineage>
</organism>